<sequence>MMREIAKILLKLKAVTLSPEDPYTWASGIKSPIYCDNRLTLSYPEERSQVEKGLVDLIKKEYPEVEYIMGTATAGIPHAAIIADAMELPMGFVRSSNKDHGKQNKIEGAKIDEAKVVVIEDLFSTGGSSIEAAKALEEVGYEVLGIVSIFTYNMKNAEENFKAAGFKHNSLTTFDELIEVAHEMDYIKESEIEKLKLFRDNPKDSSWMNA</sequence>
<evidence type="ECO:0000259" key="7">
    <source>
        <dbReference type="Pfam" id="PF00156"/>
    </source>
</evidence>
<feature type="binding site" evidence="6">
    <location>
        <position position="98"/>
    </location>
    <ligand>
        <name>5-phospho-alpha-D-ribose 1-diphosphate</name>
        <dbReference type="ChEBI" id="CHEBI:58017"/>
        <note>ligand shared between dimeric partners</note>
    </ligand>
</feature>
<feature type="binding site" evidence="6">
    <location>
        <position position="100"/>
    </location>
    <ligand>
        <name>5-phospho-alpha-D-ribose 1-diphosphate</name>
        <dbReference type="ChEBI" id="CHEBI:58017"/>
        <note>ligand shared between dimeric partners</note>
    </ligand>
</feature>
<feature type="binding site" description="in other chain" evidence="6">
    <location>
        <begin position="120"/>
        <end position="128"/>
    </location>
    <ligand>
        <name>5-phospho-alpha-D-ribose 1-diphosphate</name>
        <dbReference type="ChEBI" id="CHEBI:58017"/>
        <note>ligand shared between dimeric partners</note>
    </ligand>
</feature>
<evidence type="ECO:0000256" key="4">
    <source>
        <dbReference type="ARBA" id="ARBA00022679"/>
    </source>
</evidence>
<dbReference type="Proteomes" id="UP000748991">
    <property type="component" value="Unassembled WGS sequence"/>
</dbReference>
<comment type="pathway">
    <text evidence="1 6">Pyrimidine metabolism; UMP biosynthesis via de novo pathway; UMP from orotate: step 1/2.</text>
</comment>
<dbReference type="EC" id="2.4.2.10" evidence="2 6"/>
<comment type="cofactor">
    <cofactor evidence="6">
        <name>Mg(2+)</name>
        <dbReference type="ChEBI" id="CHEBI:18420"/>
    </cofactor>
</comment>
<dbReference type="EMBL" id="JAGZZP010000008">
    <property type="protein sequence ID" value="MBS6535258.1"/>
    <property type="molecule type" value="Genomic_DNA"/>
</dbReference>
<dbReference type="InterPro" id="IPR000836">
    <property type="entry name" value="PRTase_dom"/>
</dbReference>
<evidence type="ECO:0000256" key="2">
    <source>
        <dbReference type="ARBA" id="ARBA00011971"/>
    </source>
</evidence>
<evidence type="ECO:0000256" key="3">
    <source>
        <dbReference type="ARBA" id="ARBA00022676"/>
    </source>
</evidence>
<keyword evidence="4 6" id="KW-0808">Transferase</keyword>
<keyword evidence="3 6" id="KW-0328">Glycosyltransferase</keyword>
<dbReference type="InterPro" id="IPR029057">
    <property type="entry name" value="PRTase-like"/>
</dbReference>
<dbReference type="Pfam" id="PF00156">
    <property type="entry name" value="Pribosyltran"/>
    <property type="match status" value="1"/>
</dbReference>
<comment type="catalytic activity">
    <reaction evidence="6">
        <text>orotidine 5'-phosphate + diphosphate = orotate + 5-phospho-alpha-D-ribose 1-diphosphate</text>
        <dbReference type="Rhea" id="RHEA:10380"/>
        <dbReference type="ChEBI" id="CHEBI:30839"/>
        <dbReference type="ChEBI" id="CHEBI:33019"/>
        <dbReference type="ChEBI" id="CHEBI:57538"/>
        <dbReference type="ChEBI" id="CHEBI:58017"/>
        <dbReference type="EC" id="2.4.2.10"/>
    </reaction>
</comment>
<dbReference type="CDD" id="cd06223">
    <property type="entry name" value="PRTases_typeI"/>
    <property type="match status" value="1"/>
</dbReference>
<evidence type="ECO:0000313" key="8">
    <source>
        <dbReference type="EMBL" id="MBS6535258.1"/>
    </source>
</evidence>
<evidence type="ECO:0000256" key="5">
    <source>
        <dbReference type="ARBA" id="ARBA00022975"/>
    </source>
</evidence>
<accession>A0A943SNB3</accession>
<organism evidence="8 9">
    <name type="scientific">Peptoniphilus harei</name>
    <dbReference type="NCBI Taxonomy" id="54005"/>
    <lineage>
        <taxon>Bacteria</taxon>
        <taxon>Bacillati</taxon>
        <taxon>Bacillota</taxon>
        <taxon>Tissierellia</taxon>
        <taxon>Tissierellales</taxon>
        <taxon>Peptoniphilaceae</taxon>
        <taxon>Peptoniphilus</taxon>
    </lineage>
</organism>
<proteinExistence type="inferred from homology"/>
<dbReference type="SUPFAM" id="SSF53271">
    <property type="entry name" value="PRTase-like"/>
    <property type="match status" value="1"/>
</dbReference>
<dbReference type="GO" id="GO:0044205">
    <property type="term" value="P:'de novo' UMP biosynthetic process"/>
    <property type="evidence" value="ECO:0007669"/>
    <property type="project" value="UniProtKB-UniRule"/>
</dbReference>
<evidence type="ECO:0000313" key="9">
    <source>
        <dbReference type="Proteomes" id="UP000748991"/>
    </source>
</evidence>
<feature type="binding site" evidence="6">
    <location>
        <position position="94"/>
    </location>
    <ligand>
        <name>5-phospho-alpha-D-ribose 1-diphosphate</name>
        <dbReference type="ChEBI" id="CHEBI:58017"/>
        <note>ligand shared between dimeric partners</note>
    </ligand>
</feature>
<feature type="binding site" evidence="6">
    <location>
        <position position="124"/>
    </location>
    <ligand>
        <name>orotate</name>
        <dbReference type="ChEBI" id="CHEBI:30839"/>
    </ligand>
</feature>
<comment type="caution">
    <text evidence="6">Lacks conserved residue(s) required for the propagation of feature annotation.</text>
</comment>
<name>A0A943SNB3_9FIRM</name>
<dbReference type="Gene3D" id="3.40.50.2020">
    <property type="match status" value="1"/>
</dbReference>
<dbReference type="AlphaFoldDB" id="A0A943SNB3"/>
<evidence type="ECO:0000256" key="1">
    <source>
        <dbReference type="ARBA" id="ARBA00004889"/>
    </source>
</evidence>
<dbReference type="GO" id="GO:0000287">
    <property type="term" value="F:magnesium ion binding"/>
    <property type="evidence" value="ECO:0007669"/>
    <property type="project" value="UniProtKB-UniRule"/>
</dbReference>
<comment type="caution">
    <text evidence="8">The sequence shown here is derived from an EMBL/GenBank/DDBJ whole genome shotgun (WGS) entry which is preliminary data.</text>
</comment>
<dbReference type="GO" id="GO:0004588">
    <property type="term" value="F:orotate phosphoribosyltransferase activity"/>
    <property type="evidence" value="ECO:0007669"/>
    <property type="project" value="UniProtKB-UniRule"/>
</dbReference>
<dbReference type="InterPro" id="IPR004467">
    <property type="entry name" value="Or_phspho_trans_dom"/>
</dbReference>
<comment type="subunit">
    <text evidence="6">Homodimer.</text>
</comment>
<feature type="domain" description="Phosphoribosyltransferase" evidence="7">
    <location>
        <begin position="67"/>
        <end position="162"/>
    </location>
</feature>
<gene>
    <name evidence="6" type="primary">pyrE</name>
    <name evidence="8" type="ORF">KH327_05445</name>
</gene>
<evidence type="ECO:0000256" key="6">
    <source>
        <dbReference type="HAMAP-Rule" id="MF_01208"/>
    </source>
</evidence>
<comment type="similarity">
    <text evidence="6">Belongs to the purine/pyrimidine phosphoribosyltransferase family. PyrE subfamily.</text>
</comment>
<dbReference type="HAMAP" id="MF_01208">
    <property type="entry name" value="PyrE"/>
    <property type="match status" value="1"/>
</dbReference>
<dbReference type="InterPro" id="IPR023031">
    <property type="entry name" value="OPRT"/>
</dbReference>
<reference evidence="8" key="1">
    <citation type="submission" date="2021-02" db="EMBL/GenBank/DDBJ databases">
        <title>Infant gut strain persistence is associated with maternal origin, phylogeny, and functional potential including surface adhesion and iron acquisition.</title>
        <authorList>
            <person name="Lou Y.C."/>
        </authorList>
    </citation>
    <scope>NUCLEOTIDE SEQUENCE</scope>
    <source>
        <strain evidence="8">L3_060_052G1_dasL3_060_052G1_concoct_1</strain>
    </source>
</reference>
<keyword evidence="5 6" id="KW-0665">Pyrimidine biosynthesis</keyword>
<comment type="function">
    <text evidence="6">Catalyzes the transfer of a ribosyl phosphate group from 5-phosphoribose 1-diphosphate to orotate, leading to the formation of orotidine monophosphate (OMP).</text>
</comment>
<dbReference type="PANTHER" id="PTHR19278">
    <property type="entry name" value="OROTATE PHOSPHORIBOSYLTRANSFERASE"/>
    <property type="match status" value="1"/>
</dbReference>
<dbReference type="NCBIfam" id="TIGR00336">
    <property type="entry name" value="pyrE"/>
    <property type="match status" value="1"/>
</dbReference>
<keyword evidence="6" id="KW-0460">Magnesium</keyword>
<dbReference type="GO" id="GO:0019856">
    <property type="term" value="P:pyrimidine nucleobase biosynthetic process"/>
    <property type="evidence" value="ECO:0007669"/>
    <property type="project" value="TreeGrafter"/>
</dbReference>
<dbReference type="PANTHER" id="PTHR19278:SF9">
    <property type="entry name" value="URIDINE 5'-MONOPHOSPHATE SYNTHASE"/>
    <property type="match status" value="1"/>
</dbReference>
<protein>
    <recommendedName>
        <fullName evidence="2 6">Orotate phosphoribosyltransferase</fullName>
        <shortName evidence="6">OPRT</shortName>
        <shortName evidence="6">OPRTase</shortName>
        <ecNumber evidence="2 6">2.4.2.10</ecNumber>
    </recommendedName>
</protein>